<sequence length="70" mass="7629">MDLFLLGTVMFLLANVAVVINMLRRVNLHNDSVLAWEQAQFTSVTPAMAPVLQYPVALAQPQAAYLAEAA</sequence>
<organism evidence="1 2">
    <name type="scientific">Rheinheimera salexigens</name>
    <dbReference type="NCBI Taxonomy" id="1628148"/>
    <lineage>
        <taxon>Bacteria</taxon>
        <taxon>Pseudomonadati</taxon>
        <taxon>Pseudomonadota</taxon>
        <taxon>Gammaproteobacteria</taxon>
        <taxon>Chromatiales</taxon>
        <taxon>Chromatiaceae</taxon>
        <taxon>Rheinheimera</taxon>
    </lineage>
</organism>
<dbReference type="OrthoDB" id="5773038at2"/>
<keyword evidence="2" id="KW-1185">Reference proteome</keyword>
<reference evidence="2" key="1">
    <citation type="submission" date="2016-09" db="EMBL/GenBank/DDBJ databases">
        <authorList>
            <person name="Wan X."/>
            <person name="Hou S."/>
        </authorList>
    </citation>
    <scope>NUCLEOTIDE SEQUENCE [LARGE SCALE GENOMIC DNA]</scope>
    <source>
        <strain evidence="2">KH87</strain>
    </source>
</reference>
<gene>
    <name evidence="1" type="ORF">BI198_02015</name>
</gene>
<dbReference type="Proteomes" id="UP000242258">
    <property type="component" value="Unassembled WGS sequence"/>
</dbReference>
<accession>A0A1E7Q2W9</accession>
<dbReference type="AlphaFoldDB" id="A0A1E7Q2W9"/>
<evidence type="ECO:0000313" key="1">
    <source>
        <dbReference type="EMBL" id="OEY68479.1"/>
    </source>
</evidence>
<dbReference type="RefSeq" id="WP_070048046.1">
    <property type="nucleotide sequence ID" value="NZ_CBCSDO010000001.1"/>
</dbReference>
<dbReference type="EMBL" id="MKEK01000001">
    <property type="protein sequence ID" value="OEY68479.1"/>
    <property type="molecule type" value="Genomic_DNA"/>
</dbReference>
<name>A0A1E7Q2W9_9GAMM</name>
<protein>
    <submittedName>
        <fullName evidence="1">Uncharacterized protein</fullName>
    </submittedName>
</protein>
<comment type="caution">
    <text evidence="1">The sequence shown here is derived from an EMBL/GenBank/DDBJ whole genome shotgun (WGS) entry which is preliminary data.</text>
</comment>
<evidence type="ECO:0000313" key="2">
    <source>
        <dbReference type="Proteomes" id="UP000242258"/>
    </source>
</evidence>
<proteinExistence type="predicted"/>
<dbReference type="STRING" id="1628148.BI198_02015"/>